<protein>
    <submittedName>
        <fullName evidence="1">Enteropeptidase</fullName>
    </submittedName>
</protein>
<reference evidence="2" key="1">
    <citation type="submission" date="2017-11" db="EMBL/GenBank/DDBJ databases">
        <authorList>
            <person name="Lima N.C."/>
            <person name="Parody-Merino A.M."/>
            <person name="Battley P.F."/>
            <person name="Fidler A.E."/>
            <person name="Prosdocimi F."/>
        </authorList>
    </citation>
    <scope>NUCLEOTIDE SEQUENCE [LARGE SCALE GENOMIC DNA]</scope>
</reference>
<dbReference type="Proteomes" id="UP000233556">
    <property type="component" value="Unassembled WGS sequence"/>
</dbReference>
<gene>
    <name evidence="1" type="ORF">llap_10856</name>
</gene>
<dbReference type="EMBL" id="KZ506641">
    <property type="protein sequence ID" value="PKU38847.1"/>
    <property type="molecule type" value="Genomic_DNA"/>
</dbReference>
<sequence length="145" mass="16226">MGSQFLQEDTLGDCIKGLAKVQRGRIRHYGWSDRRISRADCTGGLTGNKWEKFPIVTGLDAPGILGIDSLRREYFKDPRGYRWAFGVVVVDTEKVVHLSTLRGLSEDPSIVGLLRVEEQNVPLATTTVHRQQYGTNQDSLLPIQS</sequence>
<name>A0A2I0TYE5_LIMLA</name>
<reference evidence="2" key="2">
    <citation type="submission" date="2017-12" db="EMBL/GenBank/DDBJ databases">
        <title>Genome sequence of the Bar-tailed Godwit (Limosa lapponica baueri).</title>
        <authorList>
            <person name="Lima N.C.B."/>
            <person name="Parody-Merino A.M."/>
            <person name="Battley P.F."/>
            <person name="Fidler A.E."/>
            <person name="Prosdocimi F."/>
        </authorList>
    </citation>
    <scope>NUCLEOTIDE SEQUENCE [LARGE SCALE GENOMIC DNA]</scope>
</reference>
<dbReference type="OrthoDB" id="9950135at2759"/>
<dbReference type="AlphaFoldDB" id="A0A2I0TYE5"/>
<evidence type="ECO:0000313" key="2">
    <source>
        <dbReference type="Proteomes" id="UP000233556"/>
    </source>
</evidence>
<evidence type="ECO:0000313" key="1">
    <source>
        <dbReference type="EMBL" id="PKU38847.1"/>
    </source>
</evidence>
<accession>A0A2I0TYE5</accession>
<organism evidence="1 2">
    <name type="scientific">Limosa lapponica baueri</name>
    <dbReference type="NCBI Taxonomy" id="1758121"/>
    <lineage>
        <taxon>Eukaryota</taxon>
        <taxon>Metazoa</taxon>
        <taxon>Chordata</taxon>
        <taxon>Craniata</taxon>
        <taxon>Vertebrata</taxon>
        <taxon>Euteleostomi</taxon>
        <taxon>Archelosauria</taxon>
        <taxon>Archosauria</taxon>
        <taxon>Dinosauria</taxon>
        <taxon>Saurischia</taxon>
        <taxon>Theropoda</taxon>
        <taxon>Coelurosauria</taxon>
        <taxon>Aves</taxon>
        <taxon>Neognathae</taxon>
        <taxon>Neoaves</taxon>
        <taxon>Charadriiformes</taxon>
        <taxon>Scolopacidae</taxon>
        <taxon>Limosa</taxon>
    </lineage>
</organism>
<proteinExistence type="predicted"/>
<keyword evidence="2" id="KW-1185">Reference proteome</keyword>